<keyword evidence="4" id="KW-1185">Reference proteome</keyword>
<dbReference type="EMBL" id="JAEHOI010000005">
    <property type="protein sequence ID" value="MBK0421569.1"/>
    <property type="molecule type" value="Genomic_DNA"/>
</dbReference>
<dbReference type="Proteomes" id="UP000618733">
    <property type="component" value="Unassembled WGS sequence"/>
</dbReference>
<evidence type="ECO:0000256" key="1">
    <source>
        <dbReference type="SAM" id="MobiDB-lite"/>
    </source>
</evidence>
<keyword evidence="2" id="KW-0812">Transmembrane</keyword>
<feature type="region of interest" description="Disordered" evidence="1">
    <location>
        <begin position="1"/>
        <end position="20"/>
    </location>
</feature>
<sequence length="182" mass="20056">MHNNVPTSFPERSGGDGFPPTPRRRHTWAIWVAAAAGTLVLLLAASAALILFIKLSGEIRHAHKLTLLNREYEFGELADACGINSLGYSVQDDGESIRFDDAAKFEPNRASASEIECFASSIGAPDSLEFKIGNTRAVDGTLNERWKDHQATWTYHPESGLNIVFERTDSPPTLAEFLRGER</sequence>
<keyword evidence="2" id="KW-0472">Membrane</keyword>
<protein>
    <submittedName>
        <fullName evidence="3">Uncharacterized protein</fullName>
    </submittedName>
</protein>
<evidence type="ECO:0000256" key="2">
    <source>
        <dbReference type="SAM" id="Phobius"/>
    </source>
</evidence>
<evidence type="ECO:0000313" key="4">
    <source>
        <dbReference type="Proteomes" id="UP000618733"/>
    </source>
</evidence>
<accession>A0A934QE24</accession>
<evidence type="ECO:0000313" key="3">
    <source>
        <dbReference type="EMBL" id="MBK0421569.1"/>
    </source>
</evidence>
<gene>
    <name evidence="3" type="ORF">JD292_05735</name>
</gene>
<keyword evidence="2" id="KW-1133">Transmembrane helix</keyword>
<proteinExistence type="predicted"/>
<organism evidence="3 4">
    <name type="scientific">Leucobacter edaphi</name>
    <dbReference type="NCBI Taxonomy" id="2796472"/>
    <lineage>
        <taxon>Bacteria</taxon>
        <taxon>Bacillati</taxon>
        <taxon>Actinomycetota</taxon>
        <taxon>Actinomycetes</taxon>
        <taxon>Micrococcales</taxon>
        <taxon>Microbacteriaceae</taxon>
        <taxon>Leucobacter</taxon>
    </lineage>
</organism>
<feature type="transmembrane region" description="Helical" evidence="2">
    <location>
        <begin position="28"/>
        <end position="53"/>
    </location>
</feature>
<reference evidence="3" key="1">
    <citation type="submission" date="2020-12" db="EMBL/GenBank/DDBJ databases">
        <title>Leucobacter sp. CAS2, isolated from Chromium sludge.</title>
        <authorList>
            <person name="Xu Z."/>
        </authorList>
    </citation>
    <scope>NUCLEOTIDE SEQUENCE</scope>
    <source>
        <strain evidence="3">CSA2</strain>
    </source>
</reference>
<comment type="caution">
    <text evidence="3">The sequence shown here is derived from an EMBL/GenBank/DDBJ whole genome shotgun (WGS) entry which is preliminary data.</text>
</comment>
<dbReference type="AlphaFoldDB" id="A0A934QE24"/>
<dbReference type="RefSeq" id="WP_200131783.1">
    <property type="nucleotide sequence ID" value="NZ_JAEHOI010000005.1"/>
</dbReference>
<name>A0A934QE24_9MICO</name>